<proteinExistence type="predicted"/>
<evidence type="ECO:0000259" key="2">
    <source>
        <dbReference type="Pfam" id="PF03107"/>
    </source>
</evidence>
<evidence type="ECO:0000313" key="3">
    <source>
        <dbReference type="EMBL" id="WOG90371.1"/>
    </source>
</evidence>
<dbReference type="InterPro" id="IPR046349">
    <property type="entry name" value="C1-like_sf"/>
</dbReference>
<reference evidence="3" key="2">
    <citation type="submission" date="2022-03" db="EMBL/GenBank/DDBJ databases">
        <title>Draft title - Genomic analysis of global carrot germplasm unveils the trajectory of domestication and the origin of high carotenoid orange carrot.</title>
        <authorList>
            <person name="Iorizzo M."/>
            <person name="Ellison S."/>
            <person name="Senalik D."/>
            <person name="Macko-Podgorni A."/>
            <person name="Grzebelus D."/>
            <person name="Bostan H."/>
            <person name="Rolling W."/>
            <person name="Curaba J."/>
            <person name="Simon P."/>
        </authorList>
    </citation>
    <scope>NUCLEOTIDE SEQUENCE</scope>
    <source>
        <tissue evidence="3">Leaf</tissue>
    </source>
</reference>
<feature type="domain" description="DC1" evidence="2">
    <location>
        <begin position="134"/>
        <end position="176"/>
    </location>
</feature>
<name>A0AAF0WKR6_DAUCS</name>
<dbReference type="EMBL" id="CP093344">
    <property type="protein sequence ID" value="WOG90371.1"/>
    <property type="molecule type" value="Genomic_DNA"/>
</dbReference>
<organism evidence="3 4">
    <name type="scientific">Daucus carota subsp. sativus</name>
    <name type="common">Carrot</name>
    <dbReference type="NCBI Taxonomy" id="79200"/>
    <lineage>
        <taxon>Eukaryota</taxon>
        <taxon>Viridiplantae</taxon>
        <taxon>Streptophyta</taxon>
        <taxon>Embryophyta</taxon>
        <taxon>Tracheophyta</taxon>
        <taxon>Spermatophyta</taxon>
        <taxon>Magnoliopsida</taxon>
        <taxon>eudicotyledons</taxon>
        <taxon>Gunneridae</taxon>
        <taxon>Pentapetalae</taxon>
        <taxon>asterids</taxon>
        <taxon>campanulids</taxon>
        <taxon>Apiales</taxon>
        <taxon>Apiaceae</taxon>
        <taxon>Apioideae</taxon>
        <taxon>Scandiceae</taxon>
        <taxon>Daucinae</taxon>
        <taxon>Daucus</taxon>
        <taxon>Daucus sect. Daucus</taxon>
    </lineage>
</organism>
<evidence type="ECO:0000256" key="1">
    <source>
        <dbReference type="ARBA" id="ARBA00022737"/>
    </source>
</evidence>
<dbReference type="InterPro" id="IPR004146">
    <property type="entry name" value="DC1"/>
</dbReference>
<accession>A0AAF0WKR6</accession>
<gene>
    <name evidence="3" type="ORF">DCAR_0209615</name>
</gene>
<feature type="domain" description="DC1" evidence="2">
    <location>
        <begin position="309"/>
        <end position="372"/>
    </location>
</feature>
<keyword evidence="1" id="KW-0677">Repeat</keyword>
<dbReference type="PANTHER" id="PTHR32410:SF216">
    <property type="entry name" value="PHORBOL-ESTER_DAG-TYPE DOMAIN-CONTAINING PROTEIN"/>
    <property type="match status" value="1"/>
</dbReference>
<reference evidence="3" key="1">
    <citation type="journal article" date="2016" name="Nat. Genet.">
        <title>A high-quality carrot genome assembly provides new insights into carotenoid accumulation and asterid genome evolution.</title>
        <authorList>
            <person name="Iorizzo M."/>
            <person name="Ellison S."/>
            <person name="Senalik D."/>
            <person name="Zeng P."/>
            <person name="Satapoomin P."/>
            <person name="Huang J."/>
            <person name="Bowman M."/>
            <person name="Iovene M."/>
            <person name="Sanseverino W."/>
            <person name="Cavagnaro P."/>
            <person name="Yildiz M."/>
            <person name="Macko-Podgorni A."/>
            <person name="Moranska E."/>
            <person name="Grzebelus E."/>
            <person name="Grzebelus D."/>
            <person name="Ashrafi H."/>
            <person name="Zheng Z."/>
            <person name="Cheng S."/>
            <person name="Spooner D."/>
            <person name="Van Deynze A."/>
            <person name="Simon P."/>
        </authorList>
    </citation>
    <scope>NUCLEOTIDE SEQUENCE</scope>
    <source>
        <tissue evidence="3">Leaf</tissue>
    </source>
</reference>
<protein>
    <recommendedName>
        <fullName evidence="2">DC1 domain-containing protein</fullName>
    </recommendedName>
</protein>
<dbReference type="PANTHER" id="PTHR32410">
    <property type="entry name" value="CYSTEINE/HISTIDINE-RICH C1 DOMAIN FAMILY PROTEIN"/>
    <property type="match status" value="1"/>
</dbReference>
<feature type="domain" description="DC1" evidence="2">
    <location>
        <begin position="386"/>
        <end position="432"/>
    </location>
</feature>
<dbReference type="AlphaFoldDB" id="A0AAF0WKR6"/>
<feature type="domain" description="DC1" evidence="2">
    <location>
        <begin position="187"/>
        <end position="237"/>
    </location>
</feature>
<dbReference type="Pfam" id="PF03107">
    <property type="entry name" value="C1_2"/>
    <property type="match status" value="4"/>
</dbReference>
<dbReference type="SUPFAM" id="SSF57889">
    <property type="entry name" value="Cysteine-rich domain"/>
    <property type="match status" value="5"/>
</dbReference>
<sequence length="617" mass="70708">MSSTIEHFSHPEHKLILKENDIIEDTATCYICSRTVIGFPTYTCTSRHADADDIGCKEFYLHQTCAELPPDIYHDKHNQHALTLRLSPAECICDVCEDEAKFTYVCQNCLFDLCVACAFPGPSVEEQKELLHQGHEEHTLVLQRQALFKCDACWVEAKDYSYVCKTCDFWIHKKCALSPPVIAEPAYHHHPVTLIFSIPDEHRYFLRYCNICGHYVPVNSWIYYCHKCTYFVHMKCATSTVSALNETEAASSDNDPDLIEFPLHSEEALFDLITTQCSKFRVDFEGEDKDATMISTEPNDPHIIEQHWSHPYHPLQLKSIISENDNNNNNDDDDDDDARVLICDGCIQPITVTHPSYYACLQCGFFLHSVCATRLPKELPTGVSSFHPLHSLTLAKRPKFYEGVQCGFCGCDTNGFFYECEDCDIKIDLCCAFLPARIKYKSHKHHPLVLRPLSSYVCSVSRFVISMGMEYGCEICSNFRVGIFSVSFPSTMKHKYDDHPVTLRYPPFFYEGVFYCELCEEQVNNQGWLYHRGHSDHSFHSDCLLFWHRMKLGGTIRLDINDETHTLAYALKRNVRKNSPLYICGNCGDGYAYGLFFECDGCGFLICIECVRKMDGD</sequence>
<dbReference type="InterPro" id="IPR053192">
    <property type="entry name" value="Vacuole_Formation_Reg"/>
</dbReference>
<keyword evidence="4" id="KW-1185">Reference proteome</keyword>
<evidence type="ECO:0000313" key="4">
    <source>
        <dbReference type="Proteomes" id="UP000077755"/>
    </source>
</evidence>
<dbReference type="Proteomes" id="UP000077755">
    <property type="component" value="Chromosome 2"/>
</dbReference>